<evidence type="ECO:0000256" key="1">
    <source>
        <dbReference type="SAM" id="SignalP"/>
    </source>
</evidence>
<dbReference type="Proteomes" id="UP001525566">
    <property type="component" value="Unassembled WGS sequence"/>
</dbReference>
<reference evidence="2 3" key="1">
    <citation type="submission" date="2022-09" db="EMBL/GenBank/DDBJ databases">
        <title>Chryseobacterium oleae sp.nov., isolated from the inter-root soil of Pyrola calliantha H. Andr. in Tibet.</title>
        <authorList>
            <person name="Li Z."/>
        </authorList>
    </citation>
    <scope>NUCLEOTIDE SEQUENCE [LARGE SCALE GENOMIC DNA]</scope>
    <source>
        <strain evidence="3">pc1-10</strain>
    </source>
</reference>
<proteinExistence type="predicted"/>
<dbReference type="Gene3D" id="2.40.50.120">
    <property type="match status" value="1"/>
</dbReference>
<dbReference type="InterPro" id="IPR008993">
    <property type="entry name" value="TIMP-like_OB-fold"/>
</dbReference>
<dbReference type="EMBL" id="JAOAMU010000009">
    <property type="protein sequence ID" value="MCT2564592.1"/>
    <property type="molecule type" value="Genomic_DNA"/>
</dbReference>
<dbReference type="SUPFAM" id="SSF50242">
    <property type="entry name" value="TIMP-like"/>
    <property type="match status" value="1"/>
</dbReference>
<keyword evidence="1" id="KW-0732">Signal</keyword>
<keyword evidence="3" id="KW-1185">Reference proteome</keyword>
<comment type="caution">
    <text evidence="2">The sequence shown here is derived from an EMBL/GenBank/DDBJ whole genome shotgun (WGS) entry which is preliminary data.</text>
</comment>
<dbReference type="RefSeq" id="WP_259841607.1">
    <property type="nucleotide sequence ID" value="NZ_JAOAMU010000009.1"/>
</dbReference>
<evidence type="ECO:0000313" key="3">
    <source>
        <dbReference type="Proteomes" id="UP001525566"/>
    </source>
</evidence>
<evidence type="ECO:0000313" key="2">
    <source>
        <dbReference type="EMBL" id="MCT2564592.1"/>
    </source>
</evidence>
<organism evidence="2 3">
    <name type="scientific">Chryseobacterium herbae</name>
    <dbReference type="NCBI Taxonomy" id="2976476"/>
    <lineage>
        <taxon>Bacteria</taxon>
        <taxon>Pseudomonadati</taxon>
        <taxon>Bacteroidota</taxon>
        <taxon>Flavobacteriia</taxon>
        <taxon>Flavobacteriales</taxon>
        <taxon>Weeksellaceae</taxon>
        <taxon>Chryseobacterium group</taxon>
        <taxon>Chryseobacterium</taxon>
    </lineage>
</organism>
<name>A0ABT2J0I4_9FLAO</name>
<gene>
    <name evidence="2" type="ORF">N0B48_22065</name>
</gene>
<feature type="chain" id="PRO_5046546763" description="Tissue inhibitor of metalloproteinase" evidence="1">
    <location>
        <begin position="20"/>
        <end position="257"/>
    </location>
</feature>
<feature type="signal peptide" evidence="1">
    <location>
        <begin position="1"/>
        <end position="19"/>
    </location>
</feature>
<accession>A0ABT2J0I4</accession>
<sequence length="257" mass="29194">MKKLLLLFFFLSSIIKVSACKCVRDPLPQDYLNANVVGVIKILRVYDENVKQRTYKADVEFERLYKGTKFKTLTVRGLIGNSSSGACEIDIQPNERYLILLSGSSGNGYTISSCTPKSNLSATSSKDENSELETLKETFSYLDQNRYKFTGLTFTFCEDGTSDGGQTDLSKIEGFQPKHSFAIYKVKINESSKIEKIVTITGFGSQDKIIEDVIKSKMIVDRPMFSNSSDKKEFLILLFYHKENSKNQYKNIISNYW</sequence>
<evidence type="ECO:0008006" key="4">
    <source>
        <dbReference type="Google" id="ProtNLM"/>
    </source>
</evidence>
<protein>
    <recommendedName>
        <fullName evidence="4">Tissue inhibitor of metalloproteinase</fullName>
    </recommendedName>
</protein>